<keyword evidence="4 10" id="KW-1003">Cell membrane</keyword>
<gene>
    <name evidence="12" type="ORF">SHI21_04450</name>
</gene>
<organism evidence="12 13">
    <name type="scientific">Bacteriovorax antarcticus</name>
    <dbReference type="NCBI Taxonomy" id="3088717"/>
    <lineage>
        <taxon>Bacteria</taxon>
        <taxon>Pseudomonadati</taxon>
        <taxon>Bdellovibrionota</taxon>
        <taxon>Bacteriovoracia</taxon>
        <taxon>Bacteriovoracales</taxon>
        <taxon>Bacteriovoracaceae</taxon>
        <taxon>Bacteriovorax</taxon>
    </lineage>
</organism>
<evidence type="ECO:0000256" key="1">
    <source>
        <dbReference type="ARBA" id="ARBA00002254"/>
    </source>
</evidence>
<protein>
    <recommendedName>
        <fullName evidence="10">Flagellar protein FliL</fullName>
    </recommendedName>
</protein>
<comment type="function">
    <text evidence="1 10">Controls the rotational direction of flagella during chemotaxis.</text>
</comment>
<dbReference type="Proteomes" id="UP001302274">
    <property type="component" value="Unassembled WGS sequence"/>
</dbReference>
<dbReference type="PANTHER" id="PTHR35091:SF2">
    <property type="entry name" value="FLAGELLAR PROTEIN FLIL"/>
    <property type="match status" value="1"/>
</dbReference>
<keyword evidence="12" id="KW-0282">Flagellum</keyword>
<reference evidence="12 13" key="1">
    <citation type="submission" date="2023-11" db="EMBL/GenBank/DDBJ databases">
        <title>A Novel Polar Bacteriovorax (B. antarcticus) Isolated from the Biocrust in Antarctica.</title>
        <authorList>
            <person name="Mun W."/>
            <person name="Choi S.Y."/>
            <person name="Mitchell R.J."/>
        </authorList>
    </citation>
    <scope>NUCLEOTIDE SEQUENCE [LARGE SCALE GENOMIC DNA]</scope>
    <source>
        <strain evidence="12 13">PP10</strain>
    </source>
</reference>
<proteinExistence type="inferred from homology"/>
<keyword evidence="5 10" id="KW-0145">Chemotaxis</keyword>
<evidence type="ECO:0000256" key="2">
    <source>
        <dbReference type="ARBA" id="ARBA00004162"/>
    </source>
</evidence>
<feature type="compositionally biased region" description="Low complexity" evidence="11">
    <location>
        <begin position="72"/>
        <end position="85"/>
    </location>
</feature>
<keyword evidence="12" id="KW-0966">Cell projection</keyword>
<keyword evidence="12" id="KW-0969">Cilium</keyword>
<dbReference type="Pfam" id="PF03748">
    <property type="entry name" value="FliL"/>
    <property type="match status" value="1"/>
</dbReference>
<evidence type="ECO:0000256" key="7">
    <source>
        <dbReference type="ARBA" id="ARBA00022779"/>
    </source>
</evidence>
<keyword evidence="9 10" id="KW-0472">Membrane</keyword>
<accession>A0ABU5VSR9</accession>
<keyword evidence="8 10" id="KW-1133">Transmembrane helix</keyword>
<feature type="region of interest" description="Disordered" evidence="11">
    <location>
        <begin position="63"/>
        <end position="94"/>
    </location>
</feature>
<dbReference type="InterPro" id="IPR005503">
    <property type="entry name" value="FliL"/>
</dbReference>
<evidence type="ECO:0000256" key="4">
    <source>
        <dbReference type="ARBA" id="ARBA00022475"/>
    </source>
</evidence>
<sequence>MSEEKKTDDHEGSAATSGKNPLLVVLVLVNTLAVCAIGFFQFQNHKKLNSVTTAADVMQQELAGGEHGGGEPAAAGGEHGAPAAGGEHGGAAGAAPAVKTDGLMYPIDPFTANLAQGEGPKRYIRISLVLKFTKDTKKEEVDSRKPQISDAIISMLNAKKPEELLKREGKDYLKEEIKTAINNFMIDGHLEDIYYVGFQIN</sequence>
<evidence type="ECO:0000256" key="8">
    <source>
        <dbReference type="ARBA" id="ARBA00022989"/>
    </source>
</evidence>
<name>A0ABU5VSR9_9BACT</name>
<evidence type="ECO:0000256" key="6">
    <source>
        <dbReference type="ARBA" id="ARBA00022692"/>
    </source>
</evidence>
<dbReference type="EMBL" id="JAYGJQ010000001">
    <property type="protein sequence ID" value="MEA9355433.1"/>
    <property type="molecule type" value="Genomic_DNA"/>
</dbReference>
<evidence type="ECO:0000256" key="9">
    <source>
        <dbReference type="ARBA" id="ARBA00023136"/>
    </source>
</evidence>
<comment type="subcellular location">
    <subcellularLocation>
        <location evidence="2">Cell membrane</location>
        <topology evidence="2">Single-pass membrane protein</topology>
    </subcellularLocation>
</comment>
<feature type="transmembrane region" description="Helical" evidence="10">
    <location>
        <begin position="20"/>
        <end position="40"/>
    </location>
</feature>
<keyword evidence="13" id="KW-1185">Reference proteome</keyword>
<dbReference type="PANTHER" id="PTHR35091">
    <property type="entry name" value="FLAGELLAR PROTEIN FLIL"/>
    <property type="match status" value="1"/>
</dbReference>
<evidence type="ECO:0000256" key="3">
    <source>
        <dbReference type="ARBA" id="ARBA00008281"/>
    </source>
</evidence>
<keyword evidence="6 10" id="KW-0812">Transmembrane</keyword>
<evidence type="ECO:0000256" key="11">
    <source>
        <dbReference type="SAM" id="MobiDB-lite"/>
    </source>
</evidence>
<keyword evidence="7 10" id="KW-0283">Flagellar rotation</keyword>
<evidence type="ECO:0000313" key="13">
    <source>
        <dbReference type="Proteomes" id="UP001302274"/>
    </source>
</evidence>
<evidence type="ECO:0000256" key="10">
    <source>
        <dbReference type="RuleBase" id="RU364125"/>
    </source>
</evidence>
<dbReference type="RefSeq" id="WP_323574981.1">
    <property type="nucleotide sequence ID" value="NZ_JAYGJQ010000001.1"/>
</dbReference>
<evidence type="ECO:0000256" key="5">
    <source>
        <dbReference type="ARBA" id="ARBA00022500"/>
    </source>
</evidence>
<comment type="caution">
    <text evidence="12">The sequence shown here is derived from an EMBL/GenBank/DDBJ whole genome shotgun (WGS) entry which is preliminary data.</text>
</comment>
<comment type="similarity">
    <text evidence="3 10">Belongs to the FliL family.</text>
</comment>
<evidence type="ECO:0000313" key="12">
    <source>
        <dbReference type="EMBL" id="MEA9355433.1"/>
    </source>
</evidence>